<gene>
    <name evidence="1" type="ORF">L6164_021323</name>
</gene>
<proteinExistence type="predicted"/>
<comment type="caution">
    <text evidence="1">The sequence shown here is derived from an EMBL/GenBank/DDBJ whole genome shotgun (WGS) entry which is preliminary data.</text>
</comment>
<accession>A0ACB9MYD2</accession>
<protein>
    <submittedName>
        <fullName evidence="1">Uncharacterized protein</fullName>
    </submittedName>
</protein>
<organism evidence="1 2">
    <name type="scientific">Bauhinia variegata</name>
    <name type="common">Purple orchid tree</name>
    <name type="synonym">Phanera variegata</name>
    <dbReference type="NCBI Taxonomy" id="167791"/>
    <lineage>
        <taxon>Eukaryota</taxon>
        <taxon>Viridiplantae</taxon>
        <taxon>Streptophyta</taxon>
        <taxon>Embryophyta</taxon>
        <taxon>Tracheophyta</taxon>
        <taxon>Spermatophyta</taxon>
        <taxon>Magnoliopsida</taxon>
        <taxon>eudicotyledons</taxon>
        <taxon>Gunneridae</taxon>
        <taxon>Pentapetalae</taxon>
        <taxon>rosids</taxon>
        <taxon>fabids</taxon>
        <taxon>Fabales</taxon>
        <taxon>Fabaceae</taxon>
        <taxon>Cercidoideae</taxon>
        <taxon>Cercideae</taxon>
        <taxon>Bauhiniinae</taxon>
        <taxon>Bauhinia</taxon>
    </lineage>
</organism>
<dbReference type="EMBL" id="CM039433">
    <property type="protein sequence ID" value="KAI4329016.1"/>
    <property type="molecule type" value="Genomic_DNA"/>
</dbReference>
<keyword evidence="2" id="KW-1185">Reference proteome</keyword>
<reference evidence="1 2" key="1">
    <citation type="journal article" date="2022" name="DNA Res.">
        <title>Chromosomal-level genome assembly of the orchid tree Bauhinia variegata (Leguminosae; Cercidoideae) supports the allotetraploid origin hypothesis of Bauhinia.</title>
        <authorList>
            <person name="Zhong Y."/>
            <person name="Chen Y."/>
            <person name="Zheng D."/>
            <person name="Pang J."/>
            <person name="Liu Y."/>
            <person name="Luo S."/>
            <person name="Meng S."/>
            <person name="Qian L."/>
            <person name="Wei D."/>
            <person name="Dai S."/>
            <person name="Zhou R."/>
        </authorList>
    </citation>
    <scope>NUCLEOTIDE SEQUENCE [LARGE SCALE GENOMIC DNA]</scope>
    <source>
        <strain evidence="1">BV-YZ2020</strain>
    </source>
</reference>
<evidence type="ECO:0000313" key="1">
    <source>
        <dbReference type="EMBL" id="KAI4329016.1"/>
    </source>
</evidence>
<sequence>MAIIFSFFFFTAIVVACLLRKHINWLQKLCHFNGHAAAGVGEEDGEKIKKYGADFCAVCLSQTCHGEEIKTLPVCYHSFHVDCIDAWLKNHSTCPLCRNKISDNLNHDLNQGKSLRDSVVGLIQNFSALFSTFCCLAFQPKIVWETFHYVF</sequence>
<evidence type="ECO:0000313" key="2">
    <source>
        <dbReference type="Proteomes" id="UP000828941"/>
    </source>
</evidence>
<dbReference type="Proteomes" id="UP000828941">
    <property type="component" value="Chromosome 8"/>
</dbReference>
<name>A0ACB9MYD2_BAUVA</name>